<proteinExistence type="predicted"/>
<evidence type="ECO:0000313" key="3">
    <source>
        <dbReference type="EMBL" id="TQL97147.1"/>
    </source>
</evidence>
<dbReference type="GO" id="GO:0003677">
    <property type="term" value="F:DNA binding"/>
    <property type="evidence" value="ECO:0007669"/>
    <property type="project" value="UniProtKB-KW"/>
</dbReference>
<dbReference type="RefSeq" id="WP_141955917.1">
    <property type="nucleotide sequence ID" value="NZ_VFOZ01000001.1"/>
</dbReference>
<feature type="compositionally biased region" description="Basic and acidic residues" evidence="2">
    <location>
        <begin position="136"/>
        <end position="152"/>
    </location>
</feature>
<evidence type="ECO:0000256" key="1">
    <source>
        <dbReference type="SAM" id="Coils"/>
    </source>
</evidence>
<gene>
    <name evidence="3" type="ORF">FB559_2723</name>
</gene>
<dbReference type="OrthoDB" id="4313934at2"/>
<evidence type="ECO:0000313" key="4">
    <source>
        <dbReference type="Proteomes" id="UP000316096"/>
    </source>
</evidence>
<keyword evidence="4" id="KW-1185">Reference proteome</keyword>
<reference evidence="3 4" key="1">
    <citation type="submission" date="2019-06" db="EMBL/GenBank/DDBJ databases">
        <title>Sequencing the genomes of 1000 actinobacteria strains.</title>
        <authorList>
            <person name="Klenk H.-P."/>
        </authorList>
    </citation>
    <scope>NUCLEOTIDE SEQUENCE [LARGE SCALE GENOMIC DNA]</scope>
    <source>
        <strain evidence="3 4">DSM 102200</strain>
    </source>
</reference>
<keyword evidence="1" id="KW-0175">Coiled coil</keyword>
<sequence>MDLNEELDARVAEARERLESTKAAVARARAELSEASTTARSKDRSVEVTVGPQGELKRVKFLDEKYRTMEAAELSAAIVEAAGKGRAVMARRVIDTFSAISPAGQGEGGVPGYTPDWEQIFGSALKAGGRGGRPAASREARRGRPAAKLHDEIVEDGNDV</sequence>
<feature type="region of interest" description="Disordered" evidence="2">
    <location>
        <begin position="125"/>
        <end position="160"/>
    </location>
</feature>
<keyword evidence="3" id="KW-0238">DNA-binding</keyword>
<feature type="coiled-coil region" evidence="1">
    <location>
        <begin position="4"/>
        <end position="38"/>
    </location>
</feature>
<dbReference type="InterPro" id="IPR004401">
    <property type="entry name" value="YbaB/EbfC"/>
</dbReference>
<dbReference type="InterPro" id="IPR036894">
    <property type="entry name" value="YbaB-like_sf"/>
</dbReference>
<accession>A0A543CJT6</accession>
<dbReference type="Proteomes" id="UP000316096">
    <property type="component" value="Unassembled WGS sequence"/>
</dbReference>
<dbReference type="Gene3D" id="3.30.1310.10">
    <property type="entry name" value="Nucleoid-associated protein YbaB-like domain"/>
    <property type="match status" value="1"/>
</dbReference>
<dbReference type="Pfam" id="PF02575">
    <property type="entry name" value="YbaB_DNA_bd"/>
    <property type="match status" value="1"/>
</dbReference>
<evidence type="ECO:0000256" key="2">
    <source>
        <dbReference type="SAM" id="MobiDB-lite"/>
    </source>
</evidence>
<organism evidence="3 4">
    <name type="scientific">Actinoallomurus bryophytorum</name>
    <dbReference type="NCBI Taxonomy" id="1490222"/>
    <lineage>
        <taxon>Bacteria</taxon>
        <taxon>Bacillati</taxon>
        <taxon>Actinomycetota</taxon>
        <taxon>Actinomycetes</taxon>
        <taxon>Streptosporangiales</taxon>
        <taxon>Thermomonosporaceae</taxon>
        <taxon>Actinoallomurus</taxon>
    </lineage>
</organism>
<name>A0A543CJT6_9ACTN</name>
<protein>
    <submittedName>
        <fullName evidence="3">YbaB/EbfC DNA-binding family protein</fullName>
    </submittedName>
</protein>
<dbReference type="SUPFAM" id="SSF82607">
    <property type="entry name" value="YbaB-like"/>
    <property type="match status" value="1"/>
</dbReference>
<dbReference type="AlphaFoldDB" id="A0A543CJT6"/>
<dbReference type="EMBL" id="VFOZ01000001">
    <property type="protein sequence ID" value="TQL97147.1"/>
    <property type="molecule type" value="Genomic_DNA"/>
</dbReference>
<comment type="caution">
    <text evidence="3">The sequence shown here is derived from an EMBL/GenBank/DDBJ whole genome shotgun (WGS) entry which is preliminary data.</text>
</comment>